<name>A0ABW5VBT8_9BACI</name>
<keyword evidence="5 8" id="KW-0812">Transmembrane</keyword>
<dbReference type="EMBL" id="JBHUNA010000034">
    <property type="protein sequence ID" value="MFD2762019.1"/>
    <property type="molecule type" value="Genomic_DNA"/>
</dbReference>
<keyword evidence="6 8" id="KW-1133">Transmembrane helix</keyword>
<feature type="transmembrane region" description="Helical" evidence="8">
    <location>
        <begin position="12"/>
        <end position="40"/>
    </location>
</feature>
<feature type="transmembrane region" description="Helical" evidence="8">
    <location>
        <begin position="75"/>
        <end position="95"/>
    </location>
</feature>
<feature type="transmembrane region" description="Helical" evidence="8">
    <location>
        <begin position="295"/>
        <end position="313"/>
    </location>
</feature>
<evidence type="ECO:0000256" key="1">
    <source>
        <dbReference type="ARBA" id="ARBA00004651"/>
    </source>
</evidence>
<dbReference type="Gene3D" id="1.10.3470.10">
    <property type="entry name" value="ABC transporter involved in vitamin B12 uptake, BtuC"/>
    <property type="match status" value="1"/>
</dbReference>
<gene>
    <name evidence="9" type="ORF">ACFSUO_13755</name>
</gene>
<feature type="transmembrane region" description="Helical" evidence="8">
    <location>
        <begin position="168"/>
        <end position="189"/>
    </location>
</feature>
<comment type="caution">
    <text evidence="9">The sequence shown here is derived from an EMBL/GenBank/DDBJ whole genome shotgun (WGS) entry which is preliminary data.</text>
</comment>
<comment type="subcellular location">
    <subcellularLocation>
        <location evidence="1">Cell membrane</location>
        <topology evidence="1">Multi-pass membrane protein</topology>
    </subcellularLocation>
</comment>
<evidence type="ECO:0000256" key="6">
    <source>
        <dbReference type="ARBA" id="ARBA00022989"/>
    </source>
</evidence>
<evidence type="ECO:0000313" key="10">
    <source>
        <dbReference type="Proteomes" id="UP001597502"/>
    </source>
</evidence>
<keyword evidence="7 8" id="KW-0472">Membrane</keyword>
<evidence type="ECO:0000256" key="2">
    <source>
        <dbReference type="ARBA" id="ARBA00007935"/>
    </source>
</evidence>
<evidence type="ECO:0000256" key="7">
    <source>
        <dbReference type="ARBA" id="ARBA00023136"/>
    </source>
</evidence>
<keyword evidence="3" id="KW-0813">Transport</keyword>
<evidence type="ECO:0000256" key="4">
    <source>
        <dbReference type="ARBA" id="ARBA00022475"/>
    </source>
</evidence>
<evidence type="ECO:0000256" key="3">
    <source>
        <dbReference type="ARBA" id="ARBA00022448"/>
    </source>
</evidence>
<dbReference type="Proteomes" id="UP001597502">
    <property type="component" value="Unassembled WGS sequence"/>
</dbReference>
<dbReference type="SUPFAM" id="SSF81345">
    <property type="entry name" value="ABC transporter involved in vitamin B12 uptake, BtuC"/>
    <property type="match status" value="1"/>
</dbReference>
<comment type="similarity">
    <text evidence="2">Belongs to the binding-protein-dependent transport system permease family. FecCD subfamily.</text>
</comment>
<feature type="transmembrane region" description="Helical" evidence="8">
    <location>
        <begin position="135"/>
        <end position="156"/>
    </location>
</feature>
<evidence type="ECO:0000313" key="9">
    <source>
        <dbReference type="EMBL" id="MFD2762019.1"/>
    </source>
</evidence>
<protein>
    <submittedName>
        <fullName evidence="9">FecCD family ABC transporter permease</fullName>
    </submittedName>
</protein>
<dbReference type="RefSeq" id="WP_382395104.1">
    <property type="nucleotide sequence ID" value="NZ_JBHUNA010000034.1"/>
</dbReference>
<keyword evidence="10" id="KW-1185">Reference proteome</keyword>
<keyword evidence="4" id="KW-1003">Cell membrane</keyword>
<feature type="transmembrane region" description="Helical" evidence="8">
    <location>
        <begin position="107"/>
        <end position="129"/>
    </location>
</feature>
<accession>A0ABW5VBT8</accession>
<sequence>MQRLSTRRYLKSNYVVAYVLSLAFLIISLLTAVSIGSVFIPISDIVRIIGAQIFRLPIAEEVDSMYRNIVFEIRLPRVLLAGFVGGSLAIAGAVFQGLLRNPLADPYILGVSSGASVGAVATLFFNISIPFLGLYTLPVLSIAAALMTIFLVLFFAKRVDRAMRVETIILTGIIFSSFLGSFISLIIAFTGDQLQQIMGWLLGSVSMRGWSHIGIIIPFFILGSLLLFMNSKELNALAFGEERAQHLGVDVQKRKLMVLVAGSILTGAAVAVSGAIGFVGLVIPHLTRRLWGPDHIHLLPLSILIGAGFLMLTDLVSRTIISPTILPIGVITALIGAPAFAFILMKQRNGMRGGL</sequence>
<dbReference type="CDD" id="cd06550">
    <property type="entry name" value="TM_ABC_iron-siderophores_like"/>
    <property type="match status" value="1"/>
</dbReference>
<feature type="transmembrane region" description="Helical" evidence="8">
    <location>
        <begin position="325"/>
        <end position="345"/>
    </location>
</feature>
<dbReference type="PANTHER" id="PTHR30472:SF25">
    <property type="entry name" value="ABC TRANSPORTER PERMEASE PROTEIN MJ0876-RELATED"/>
    <property type="match status" value="1"/>
</dbReference>
<evidence type="ECO:0000256" key="8">
    <source>
        <dbReference type="SAM" id="Phobius"/>
    </source>
</evidence>
<evidence type="ECO:0000256" key="5">
    <source>
        <dbReference type="ARBA" id="ARBA00022692"/>
    </source>
</evidence>
<feature type="transmembrane region" description="Helical" evidence="8">
    <location>
        <begin position="256"/>
        <end position="283"/>
    </location>
</feature>
<dbReference type="InterPro" id="IPR000522">
    <property type="entry name" value="ABC_transptr_permease_BtuC"/>
</dbReference>
<dbReference type="InterPro" id="IPR037294">
    <property type="entry name" value="ABC_BtuC-like"/>
</dbReference>
<dbReference type="Pfam" id="PF01032">
    <property type="entry name" value="FecCD"/>
    <property type="match status" value="1"/>
</dbReference>
<organism evidence="9 10">
    <name type="scientific">Lentibacillus juripiscarius</name>
    <dbReference type="NCBI Taxonomy" id="257446"/>
    <lineage>
        <taxon>Bacteria</taxon>
        <taxon>Bacillati</taxon>
        <taxon>Bacillota</taxon>
        <taxon>Bacilli</taxon>
        <taxon>Bacillales</taxon>
        <taxon>Bacillaceae</taxon>
        <taxon>Lentibacillus</taxon>
    </lineage>
</organism>
<dbReference type="PANTHER" id="PTHR30472">
    <property type="entry name" value="FERRIC ENTEROBACTIN TRANSPORT SYSTEM PERMEASE PROTEIN"/>
    <property type="match status" value="1"/>
</dbReference>
<proteinExistence type="inferred from homology"/>
<feature type="transmembrane region" description="Helical" evidence="8">
    <location>
        <begin position="209"/>
        <end position="229"/>
    </location>
</feature>
<reference evidence="10" key="1">
    <citation type="journal article" date="2019" name="Int. J. Syst. Evol. Microbiol.">
        <title>The Global Catalogue of Microorganisms (GCM) 10K type strain sequencing project: providing services to taxonomists for standard genome sequencing and annotation.</title>
        <authorList>
            <consortium name="The Broad Institute Genomics Platform"/>
            <consortium name="The Broad Institute Genome Sequencing Center for Infectious Disease"/>
            <person name="Wu L."/>
            <person name="Ma J."/>
        </authorList>
    </citation>
    <scope>NUCLEOTIDE SEQUENCE [LARGE SCALE GENOMIC DNA]</scope>
    <source>
        <strain evidence="10">TISTR 1535</strain>
    </source>
</reference>